<name>A0A3G8F4J0_9CAUD</name>
<evidence type="ECO:0000313" key="2">
    <source>
        <dbReference type="EMBL" id="AZF88080.1"/>
    </source>
</evidence>
<evidence type="ECO:0000313" key="3">
    <source>
        <dbReference type="Proteomes" id="UP000276370"/>
    </source>
</evidence>
<dbReference type="EMBL" id="MK053931">
    <property type="protein sequence ID" value="AZF88080.1"/>
    <property type="molecule type" value="Genomic_DNA"/>
</dbReference>
<keyword evidence="3" id="KW-1185">Reference proteome</keyword>
<dbReference type="PROSITE" id="PS51257">
    <property type="entry name" value="PROKAR_LIPOPROTEIN"/>
    <property type="match status" value="1"/>
</dbReference>
<evidence type="ECO:0000256" key="1">
    <source>
        <dbReference type="SAM" id="Phobius"/>
    </source>
</evidence>
<organism evidence="2 3">
    <name type="scientific">Pectobacterium phage Arno160</name>
    <dbReference type="NCBI Taxonomy" id="2488835"/>
    <lineage>
        <taxon>Viruses</taxon>
        <taxon>Duplodnaviria</taxon>
        <taxon>Heunggongvirae</taxon>
        <taxon>Uroviricota</taxon>
        <taxon>Caudoviricetes</taxon>
        <taxon>Autographivirales</taxon>
        <taxon>Autonotataviridae</taxon>
        <taxon>Melnykvirinae</taxon>
        <taxon>Wanjuvirus</taxon>
        <taxon>Wanjuvirus arno160</taxon>
    </lineage>
</organism>
<accession>A0A3G8F4J0</accession>
<protein>
    <submittedName>
        <fullName evidence="2">Uncharacterized protein</fullName>
    </submittedName>
</protein>
<proteinExistence type="predicted"/>
<keyword evidence="1" id="KW-0472">Membrane</keyword>
<reference evidence="2" key="1">
    <citation type="submission" date="2018-10" db="EMBL/GenBank/DDBJ databases">
        <authorList>
            <person name="Shneider M.M."/>
            <person name="Kabilov M.R."/>
            <person name="Miroshnikov K.A."/>
        </authorList>
    </citation>
    <scope>NUCLEOTIDE SEQUENCE [LARGE SCALE GENOMIC DNA]</scope>
</reference>
<keyword evidence="1" id="KW-1133">Transmembrane helix</keyword>
<sequence>MSFRKFIEEIQWAVAYILVLLACLVVGLGGGAFAFYMAWELFAWLQ</sequence>
<gene>
    <name evidence="2" type="ORF">Arno160_gp18</name>
</gene>
<feature type="transmembrane region" description="Helical" evidence="1">
    <location>
        <begin position="12"/>
        <end position="39"/>
    </location>
</feature>
<dbReference type="Proteomes" id="UP000276370">
    <property type="component" value="Segment"/>
</dbReference>
<keyword evidence="1" id="KW-0812">Transmembrane</keyword>